<dbReference type="PANTHER" id="PTHR12901">
    <property type="entry name" value="SPERM PROTEIN HOMOLOG"/>
    <property type="match status" value="1"/>
</dbReference>
<dbReference type="GO" id="GO:0005739">
    <property type="term" value="C:mitochondrion"/>
    <property type="evidence" value="ECO:0007669"/>
    <property type="project" value="TreeGrafter"/>
</dbReference>
<dbReference type="FunCoup" id="A0A1C7NHS1">
    <property type="interactions" value="228"/>
</dbReference>
<dbReference type="Proteomes" id="UP000093000">
    <property type="component" value="Unassembled WGS sequence"/>
</dbReference>
<protein>
    <submittedName>
        <fullName evidence="5">Coenzyme Q-binding protein COQ10 A, mitochondrial</fullName>
    </submittedName>
</protein>
<dbReference type="Pfam" id="PF03364">
    <property type="entry name" value="Polyketide_cyc"/>
    <property type="match status" value="1"/>
</dbReference>
<feature type="domain" description="Coenzyme Q-binding protein COQ10 START" evidence="4">
    <location>
        <begin position="32"/>
        <end position="164"/>
    </location>
</feature>
<reference evidence="5 6" key="1">
    <citation type="submission" date="2016-03" db="EMBL/GenBank/DDBJ databases">
        <title>Choanephora cucurbitarum.</title>
        <authorList>
            <person name="Min B."/>
            <person name="Park H."/>
            <person name="Park J.-H."/>
            <person name="Shin H.-D."/>
            <person name="Choi I.-G."/>
        </authorList>
    </citation>
    <scope>NUCLEOTIDE SEQUENCE [LARGE SCALE GENOMIC DNA]</scope>
    <source>
        <strain evidence="5 6">KUS-F28377</strain>
    </source>
</reference>
<dbReference type="STRING" id="101091.A0A1C7NHS1"/>
<dbReference type="PANTHER" id="PTHR12901:SF10">
    <property type="entry name" value="COENZYME Q-BINDING PROTEIN COQ10, MITOCHONDRIAL"/>
    <property type="match status" value="1"/>
</dbReference>
<sequence>MTTLLRPQRRHFFSIPDAFSSKKQYKEKKLLNFSQNQIYNVVSNVNDYKFFVPFCNHSHVYTSTPLRDGSYLMKAELGVGFKLFEEKYMSKVTCRKPTVVKAVAADAALFNDMTTTWQFTPNLPPSKLNSSSSADHPSCWVDFDISFEFASPIHAQASSVFFDQHVFGC</sequence>
<dbReference type="EMBL" id="LUGH01000139">
    <property type="protein sequence ID" value="OBZ88657.1"/>
    <property type="molecule type" value="Genomic_DNA"/>
</dbReference>
<dbReference type="InterPro" id="IPR044996">
    <property type="entry name" value="COQ10-like"/>
</dbReference>
<accession>A0A1C7NHS1</accession>
<proteinExistence type="inferred from homology"/>
<evidence type="ECO:0000259" key="4">
    <source>
        <dbReference type="Pfam" id="PF03364"/>
    </source>
</evidence>
<keyword evidence="6" id="KW-1185">Reference proteome</keyword>
<dbReference type="InterPro" id="IPR023393">
    <property type="entry name" value="START-like_dom_sf"/>
</dbReference>
<name>A0A1C7NHS1_9FUNG</name>
<dbReference type="OrthoDB" id="292693at2759"/>
<dbReference type="SUPFAM" id="SSF55961">
    <property type="entry name" value="Bet v1-like"/>
    <property type="match status" value="1"/>
</dbReference>
<evidence type="ECO:0000313" key="5">
    <source>
        <dbReference type="EMBL" id="OBZ88657.1"/>
    </source>
</evidence>
<dbReference type="InterPro" id="IPR005031">
    <property type="entry name" value="COQ10_START"/>
</dbReference>
<evidence type="ECO:0000256" key="3">
    <source>
        <dbReference type="ARBA" id="ARBA00024947"/>
    </source>
</evidence>
<evidence type="ECO:0000256" key="1">
    <source>
        <dbReference type="ARBA" id="ARBA00006885"/>
    </source>
</evidence>
<dbReference type="InParanoid" id="A0A1C7NHS1"/>
<organism evidence="5 6">
    <name type="scientific">Choanephora cucurbitarum</name>
    <dbReference type="NCBI Taxonomy" id="101091"/>
    <lineage>
        <taxon>Eukaryota</taxon>
        <taxon>Fungi</taxon>
        <taxon>Fungi incertae sedis</taxon>
        <taxon>Mucoromycota</taxon>
        <taxon>Mucoromycotina</taxon>
        <taxon>Mucoromycetes</taxon>
        <taxon>Mucorales</taxon>
        <taxon>Mucorineae</taxon>
        <taxon>Choanephoraceae</taxon>
        <taxon>Choanephoroideae</taxon>
        <taxon>Choanephora</taxon>
    </lineage>
</organism>
<comment type="similarity">
    <text evidence="1">Belongs to the COQ10 family.</text>
</comment>
<comment type="function">
    <text evidence="3">Required for the function of coenzyme Q in the respiratory chain. May serve as a chaperone or may be involved in the transport of Q6 from its site of synthesis to the catalytic sites of the respiratory complexes.</text>
</comment>
<evidence type="ECO:0000256" key="2">
    <source>
        <dbReference type="ARBA" id="ARBA00011814"/>
    </source>
</evidence>
<comment type="caution">
    <text evidence="5">The sequence shown here is derived from an EMBL/GenBank/DDBJ whole genome shotgun (WGS) entry which is preliminary data.</text>
</comment>
<gene>
    <name evidence="5" type="primary">COQ10A</name>
    <name evidence="5" type="ORF">A0J61_03302</name>
</gene>
<dbReference type="CDD" id="cd07813">
    <property type="entry name" value="COQ10p_like"/>
    <property type="match status" value="1"/>
</dbReference>
<evidence type="ECO:0000313" key="6">
    <source>
        <dbReference type="Proteomes" id="UP000093000"/>
    </source>
</evidence>
<dbReference type="GO" id="GO:0045333">
    <property type="term" value="P:cellular respiration"/>
    <property type="evidence" value="ECO:0007669"/>
    <property type="project" value="InterPro"/>
</dbReference>
<dbReference type="AlphaFoldDB" id="A0A1C7NHS1"/>
<dbReference type="GO" id="GO:0048039">
    <property type="term" value="F:ubiquinone binding"/>
    <property type="evidence" value="ECO:0007669"/>
    <property type="project" value="InterPro"/>
</dbReference>
<comment type="subunit">
    <text evidence="2">Interacts with coenzyme Q.</text>
</comment>
<dbReference type="Gene3D" id="3.30.530.20">
    <property type="match status" value="1"/>
</dbReference>